<dbReference type="PANTHER" id="PTHR35457:SF1">
    <property type="entry name" value="HEME A SYNTHASE"/>
    <property type="match status" value="1"/>
</dbReference>
<keyword evidence="8" id="KW-0350">Heme biosynthesis</keyword>
<dbReference type="EMBL" id="LIAX01000080">
    <property type="protein sequence ID" value="KRO32927.1"/>
    <property type="molecule type" value="Genomic_DNA"/>
</dbReference>
<dbReference type="InterPro" id="IPR050450">
    <property type="entry name" value="COX15/CtaA_HemeA_synthase"/>
</dbReference>
<keyword evidence="2" id="KW-1003">Cell membrane</keyword>
<evidence type="ECO:0000256" key="5">
    <source>
        <dbReference type="ARBA" id="ARBA00022989"/>
    </source>
</evidence>
<dbReference type="Proteomes" id="UP000054017">
    <property type="component" value="Unassembled WGS sequence"/>
</dbReference>
<evidence type="ECO:0000256" key="9">
    <source>
        <dbReference type="ARBA" id="ARBA00023136"/>
    </source>
</evidence>
<evidence type="ECO:0000256" key="2">
    <source>
        <dbReference type="ARBA" id="ARBA00022475"/>
    </source>
</evidence>
<evidence type="ECO:0000256" key="8">
    <source>
        <dbReference type="ARBA" id="ARBA00023133"/>
    </source>
</evidence>
<feature type="transmembrane region" description="Helical" evidence="12">
    <location>
        <begin position="71"/>
        <end position="88"/>
    </location>
</feature>
<dbReference type="GO" id="GO:0046872">
    <property type="term" value="F:metal ion binding"/>
    <property type="evidence" value="ECO:0007669"/>
    <property type="project" value="UniProtKB-KW"/>
</dbReference>
<evidence type="ECO:0000256" key="4">
    <source>
        <dbReference type="ARBA" id="ARBA00022723"/>
    </source>
</evidence>
<name>A0A0R2P4D6_9ACTN</name>
<dbReference type="PANTHER" id="PTHR35457">
    <property type="entry name" value="HEME A SYNTHASE"/>
    <property type="match status" value="1"/>
</dbReference>
<evidence type="ECO:0000256" key="7">
    <source>
        <dbReference type="ARBA" id="ARBA00023004"/>
    </source>
</evidence>
<gene>
    <name evidence="13" type="ORF">ABR65_01820</name>
</gene>
<keyword evidence="10" id="KW-1015">Disulfide bond</keyword>
<keyword evidence="7" id="KW-0408">Iron</keyword>
<dbReference type="GO" id="GO:0016020">
    <property type="term" value="C:membrane"/>
    <property type="evidence" value="ECO:0007669"/>
    <property type="project" value="UniProtKB-SubCell"/>
</dbReference>
<evidence type="ECO:0000256" key="12">
    <source>
        <dbReference type="SAM" id="Phobius"/>
    </source>
</evidence>
<evidence type="ECO:0000313" key="13">
    <source>
        <dbReference type="EMBL" id="KRO32927.1"/>
    </source>
</evidence>
<dbReference type="InterPro" id="IPR003780">
    <property type="entry name" value="COX15/CtaA_fam"/>
</dbReference>
<evidence type="ECO:0000256" key="1">
    <source>
        <dbReference type="ARBA" id="ARBA00004141"/>
    </source>
</evidence>
<comment type="caution">
    <text evidence="13">The sequence shown here is derived from an EMBL/GenBank/DDBJ whole genome shotgun (WGS) entry which is preliminary data.</text>
</comment>
<comment type="subcellular location">
    <subcellularLocation>
        <location evidence="1">Membrane</location>
        <topology evidence="1">Multi-pass membrane protein</topology>
    </subcellularLocation>
</comment>
<sequence>MAPSANRALLKLSTFMVFTQSAIVFTGALVRITGSGLGCSTWPECTPGSYTPTSDQPEAPLHAWIEFGNRLLTFVLLINALALMFTILRSGKRELRRLGALQIVGILAQGVLGGVTVLTALNPATVAAHFLLSIVLIAGALSLRQRAHGKSPIEITLIPLVSKLIWLHLLLTSLVIFAGTIVTGSGPHAGDSAAERFNLDSRTMAWIHADLVIALLGVSIALLIAIRLGLSGVARQVLSGRIQIFLIIALAQGGIGYIQYFTKLPEALVAAHIIGSIAVWLSAWNLFISSNLGANLIARKGL</sequence>
<keyword evidence="3 12" id="KW-0812">Transmembrane</keyword>
<keyword evidence="6" id="KW-0560">Oxidoreductase</keyword>
<proteinExistence type="predicted"/>
<feature type="transmembrane region" description="Helical" evidence="12">
    <location>
        <begin position="205"/>
        <end position="230"/>
    </location>
</feature>
<organism evidence="13 14">
    <name type="scientific">Actinobacteria bacterium BACL2 MAG-121220-bin52</name>
    <dbReference type="NCBI Taxonomy" id="1655573"/>
    <lineage>
        <taxon>Bacteria</taxon>
        <taxon>Bacillati</taxon>
        <taxon>Actinomycetota</taxon>
        <taxon>Actinomycetes</taxon>
        <taxon>Actinomycetes incertae sedis</taxon>
        <taxon>ac1 cluster</taxon>
    </lineage>
</organism>
<comment type="pathway">
    <text evidence="11">Porphyrin-containing compound metabolism.</text>
</comment>
<dbReference type="GO" id="GO:0006784">
    <property type="term" value="P:heme A biosynthetic process"/>
    <property type="evidence" value="ECO:0007669"/>
    <property type="project" value="InterPro"/>
</dbReference>
<protein>
    <submittedName>
        <fullName evidence="13">Oxidase assembly protein</fullName>
    </submittedName>
</protein>
<keyword evidence="9 12" id="KW-0472">Membrane</keyword>
<feature type="transmembrane region" description="Helical" evidence="12">
    <location>
        <begin position="164"/>
        <end position="185"/>
    </location>
</feature>
<evidence type="ECO:0000313" key="14">
    <source>
        <dbReference type="Proteomes" id="UP000054017"/>
    </source>
</evidence>
<feature type="transmembrane region" description="Helical" evidence="12">
    <location>
        <begin position="126"/>
        <end position="143"/>
    </location>
</feature>
<feature type="transmembrane region" description="Helical" evidence="12">
    <location>
        <begin position="242"/>
        <end position="261"/>
    </location>
</feature>
<keyword evidence="4" id="KW-0479">Metal-binding</keyword>
<keyword evidence="5 12" id="KW-1133">Transmembrane helix</keyword>
<evidence type="ECO:0000256" key="10">
    <source>
        <dbReference type="ARBA" id="ARBA00023157"/>
    </source>
</evidence>
<dbReference type="Pfam" id="PF02628">
    <property type="entry name" value="COX15-CtaA"/>
    <property type="match status" value="1"/>
</dbReference>
<feature type="transmembrane region" description="Helical" evidence="12">
    <location>
        <begin position="100"/>
        <end position="120"/>
    </location>
</feature>
<dbReference type="GO" id="GO:0016491">
    <property type="term" value="F:oxidoreductase activity"/>
    <property type="evidence" value="ECO:0007669"/>
    <property type="project" value="UniProtKB-KW"/>
</dbReference>
<feature type="transmembrane region" description="Helical" evidence="12">
    <location>
        <begin position="12"/>
        <end position="32"/>
    </location>
</feature>
<reference evidence="13 14" key="1">
    <citation type="submission" date="2015-10" db="EMBL/GenBank/DDBJ databases">
        <title>Metagenome-Assembled Genomes uncover a global brackish microbiome.</title>
        <authorList>
            <person name="Hugerth L.W."/>
            <person name="Larsson J."/>
            <person name="Alneberg J."/>
            <person name="Lindh M.V."/>
            <person name="Legrand C."/>
            <person name="Pinhassi J."/>
            <person name="Andersson A.F."/>
        </authorList>
    </citation>
    <scope>NUCLEOTIDE SEQUENCE [LARGE SCALE GENOMIC DNA]</scope>
    <source>
        <strain evidence="13">BACL2 MAG-121220-bin52</strain>
    </source>
</reference>
<feature type="transmembrane region" description="Helical" evidence="12">
    <location>
        <begin position="267"/>
        <end position="287"/>
    </location>
</feature>
<accession>A0A0R2P4D6</accession>
<evidence type="ECO:0000256" key="3">
    <source>
        <dbReference type="ARBA" id="ARBA00022692"/>
    </source>
</evidence>
<evidence type="ECO:0000256" key="11">
    <source>
        <dbReference type="ARBA" id="ARBA00023444"/>
    </source>
</evidence>
<evidence type="ECO:0000256" key="6">
    <source>
        <dbReference type="ARBA" id="ARBA00023002"/>
    </source>
</evidence>
<dbReference type="AlphaFoldDB" id="A0A0R2P4D6"/>